<reference evidence="2" key="1">
    <citation type="submission" date="2023-10" db="EMBL/GenBank/DDBJ databases">
        <authorList>
            <person name="Chen Y."/>
            <person name="Shah S."/>
            <person name="Dougan E. K."/>
            <person name="Thang M."/>
            <person name="Chan C."/>
        </authorList>
    </citation>
    <scope>NUCLEOTIDE SEQUENCE [LARGE SCALE GENOMIC DNA]</scope>
</reference>
<organism evidence="2 3">
    <name type="scientific">Prorocentrum cordatum</name>
    <dbReference type="NCBI Taxonomy" id="2364126"/>
    <lineage>
        <taxon>Eukaryota</taxon>
        <taxon>Sar</taxon>
        <taxon>Alveolata</taxon>
        <taxon>Dinophyceae</taxon>
        <taxon>Prorocentrales</taxon>
        <taxon>Prorocentraceae</taxon>
        <taxon>Prorocentrum</taxon>
    </lineage>
</organism>
<protein>
    <submittedName>
        <fullName evidence="2">Uncharacterized protein</fullName>
    </submittedName>
</protein>
<keyword evidence="3" id="KW-1185">Reference proteome</keyword>
<comment type="caution">
    <text evidence="2">The sequence shown here is derived from an EMBL/GenBank/DDBJ whole genome shotgun (WGS) entry which is preliminary data.</text>
</comment>
<dbReference type="EMBL" id="CAUYUJ010007096">
    <property type="protein sequence ID" value="CAK0819553.1"/>
    <property type="molecule type" value="Genomic_DNA"/>
</dbReference>
<feature type="compositionally biased region" description="Low complexity" evidence="1">
    <location>
        <begin position="55"/>
        <end position="69"/>
    </location>
</feature>
<name>A0ABN9RK87_9DINO</name>
<proteinExistence type="predicted"/>
<feature type="region of interest" description="Disordered" evidence="1">
    <location>
        <begin position="1"/>
        <end position="69"/>
    </location>
</feature>
<dbReference type="Proteomes" id="UP001189429">
    <property type="component" value="Unassembled WGS sequence"/>
</dbReference>
<evidence type="ECO:0000313" key="3">
    <source>
        <dbReference type="Proteomes" id="UP001189429"/>
    </source>
</evidence>
<evidence type="ECO:0000313" key="2">
    <source>
        <dbReference type="EMBL" id="CAK0819553.1"/>
    </source>
</evidence>
<feature type="region of interest" description="Disordered" evidence="1">
    <location>
        <begin position="103"/>
        <end position="126"/>
    </location>
</feature>
<gene>
    <name evidence="2" type="ORF">PCOR1329_LOCUS21518</name>
</gene>
<sequence length="264" mass="27830">MKRLTSSSSSSTTLAPSTATPVPSGARSPSSPERGSAGVAARPPSGAAGVLRRQSSPPGGASASGASSGCEGRRAARVAGAPAALPAPAELRRSKYAVPAEAQELPRRMRHPAAAQGSEGASPSRGWSGCPDLCARVAAAACDPETVWSTVLIEGPLQESCLWAFWAWRWCVLLRVRNRWELRVYADEAASLSSPGHPLRRHVLADFAVRLSPARPTVLVLEDSRSTEPRHWLRSGPGRRWEEVASSGLWSEALRSAQAPTSCA</sequence>
<evidence type="ECO:0000256" key="1">
    <source>
        <dbReference type="SAM" id="MobiDB-lite"/>
    </source>
</evidence>
<accession>A0ABN9RK87</accession>
<feature type="compositionally biased region" description="Low complexity" evidence="1">
    <location>
        <begin position="1"/>
        <end position="21"/>
    </location>
</feature>